<dbReference type="InterPro" id="IPR013762">
    <property type="entry name" value="Integrase-like_cat_sf"/>
</dbReference>
<name>A0A1H2PRU5_9BURK</name>
<dbReference type="InterPro" id="IPR011010">
    <property type="entry name" value="DNA_brk_join_enz"/>
</dbReference>
<keyword evidence="3" id="KW-0233">DNA recombination</keyword>
<dbReference type="Gene3D" id="1.10.150.130">
    <property type="match status" value="1"/>
</dbReference>
<evidence type="ECO:0000256" key="3">
    <source>
        <dbReference type="ARBA" id="ARBA00023172"/>
    </source>
</evidence>
<protein>
    <submittedName>
        <fullName evidence="7">Integrase</fullName>
    </submittedName>
</protein>
<accession>A0A1H2PRU5</accession>
<dbReference type="PROSITE" id="PS51898">
    <property type="entry name" value="TYR_RECOMBINASE"/>
    <property type="match status" value="1"/>
</dbReference>
<organism evidence="7 8">
    <name type="scientific">Chitinasiproducens palmae</name>
    <dbReference type="NCBI Taxonomy" id="1770053"/>
    <lineage>
        <taxon>Bacteria</taxon>
        <taxon>Pseudomonadati</taxon>
        <taxon>Pseudomonadota</taxon>
        <taxon>Betaproteobacteria</taxon>
        <taxon>Burkholderiales</taxon>
        <taxon>Burkholderiaceae</taxon>
        <taxon>Chitinasiproducens</taxon>
    </lineage>
</organism>
<evidence type="ECO:0000259" key="6">
    <source>
        <dbReference type="PROSITE" id="PS51900"/>
    </source>
</evidence>
<dbReference type="InterPro" id="IPR002104">
    <property type="entry name" value="Integrase_catalytic"/>
</dbReference>
<gene>
    <name evidence="7" type="ORF">SAMN05216551_107189</name>
</gene>
<dbReference type="Pfam" id="PF00589">
    <property type="entry name" value="Phage_integrase"/>
    <property type="match status" value="1"/>
</dbReference>
<feature type="domain" description="Tyr recombinase" evidence="5">
    <location>
        <begin position="157"/>
        <end position="333"/>
    </location>
</feature>
<dbReference type="STRING" id="1770053.SAMN05216551_107189"/>
<dbReference type="SUPFAM" id="SSF56349">
    <property type="entry name" value="DNA breaking-rejoining enzymes"/>
    <property type="match status" value="1"/>
</dbReference>
<reference evidence="8" key="1">
    <citation type="submission" date="2016-09" db="EMBL/GenBank/DDBJ databases">
        <authorList>
            <person name="Varghese N."/>
            <person name="Submissions S."/>
        </authorList>
    </citation>
    <scope>NUCLEOTIDE SEQUENCE [LARGE SCALE GENOMIC DNA]</scope>
    <source>
        <strain evidence="8">JS23</strain>
    </source>
</reference>
<feature type="domain" description="Core-binding (CB)" evidence="6">
    <location>
        <begin position="54"/>
        <end position="135"/>
    </location>
</feature>
<dbReference type="OrthoDB" id="662444at2"/>
<evidence type="ECO:0000313" key="7">
    <source>
        <dbReference type="EMBL" id="SDV49256.1"/>
    </source>
</evidence>
<dbReference type="CDD" id="cd00796">
    <property type="entry name" value="INT_Rci_Hp1_C"/>
    <property type="match status" value="1"/>
</dbReference>
<dbReference type="InterPro" id="IPR010998">
    <property type="entry name" value="Integrase_recombinase_N"/>
</dbReference>
<dbReference type="Gene3D" id="1.10.443.10">
    <property type="entry name" value="Intergrase catalytic core"/>
    <property type="match status" value="1"/>
</dbReference>
<dbReference type="EMBL" id="FNLO01000007">
    <property type="protein sequence ID" value="SDV49256.1"/>
    <property type="molecule type" value="Genomic_DNA"/>
</dbReference>
<keyword evidence="1" id="KW-0229">DNA integration</keyword>
<dbReference type="AlphaFoldDB" id="A0A1H2PRU5"/>
<dbReference type="PROSITE" id="PS51900">
    <property type="entry name" value="CB"/>
    <property type="match status" value="1"/>
</dbReference>
<evidence type="ECO:0000259" key="5">
    <source>
        <dbReference type="PROSITE" id="PS51898"/>
    </source>
</evidence>
<evidence type="ECO:0000256" key="4">
    <source>
        <dbReference type="PROSITE-ProRule" id="PRU01248"/>
    </source>
</evidence>
<dbReference type="GO" id="GO:0003677">
    <property type="term" value="F:DNA binding"/>
    <property type="evidence" value="ECO:0007669"/>
    <property type="project" value="UniProtKB-UniRule"/>
</dbReference>
<sequence length="336" mass="37773">MATYIKRAGAWRAQVRKRGVQASQSFKSKAEAVAWATKFEAEILAGTRTPGNDRTVADALKEYGKRVSPTKRTERSELFRIAAFIREFPDLAARPLSEVNASHFGDWRDRRLEQVGSATVLREINLFSHVFTTARDEWKWIQQSPFAGMRRPAEPQPRQRKLTEDEITAVTRALGYEPDYPPVTSSSRAAAMMLFALETAMRAGEIVGMRWEQVHVEKRFVHLPRTKNGSARDVPLSPGALAILRQMEGMRDELDGSVFGITSANLDVLFRKGRLAAGVAGFTFHDTRRTALTRMARIFNVMELAKISGHLDLRLLQSVYYAPDATDLADKFNASE</sequence>
<keyword evidence="8" id="KW-1185">Reference proteome</keyword>
<dbReference type="GO" id="GO:0006310">
    <property type="term" value="P:DNA recombination"/>
    <property type="evidence" value="ECO:0007669"/>
    <property type="project" value="UniProtKB-KW"/>
</dbReference>
<dbReference type="InterPro" id="IPR044068">
    <property type="entry name" value="CB"/>
</dbReference>
<proteinExistence type="predicted"/>
<evidence type="ECO:0000313" key="8">
    <source>
        <dbReference type="Proteomes" id="UP000243719"/>
    </source>
</evidence>
<evidence type="ECO:0000256" key="2">
    <source>
        <dbReference type="ARBA" id="ARBA00023125"/>
    </source>
</evidence>
<keyword evidence="2 4" id="KW-0238">DNA-binding</keyword>
<evidence type="ECO:0000256" key="1">
    <source>
        <dbReference type="ARBA" id="ARBA00022908"/>
    </source>
</evidence>
<dbReference type="InterPro" id="IPR050090">
    <property type="entry name" value="Tyrosine_recombinase_XerCD"/>
</dbReference>
<dbReference type="GO" id="GO:0015074">
    <property type="term" value="P:DNA integration"/>
    <property type="evidence" value="ECO:0007669"/>
    <property type="project" value="UniProtKB-KW"/>
</dbReference>
<dbReference type="PANTHER" id="PTHR30349:SF94">
    <property type="entry name" value="INTEGRASE_RECOMBINASE HI_1414-RELATED"/>
    <property type="match status" value="1"/>
</dbReference>
<dbReference type="RefSeq" id="WP_091909056.1">
    <property type="nucleotide sequence ID" value="NZ_FNLO01000007.1"/>
</dbReference>
<dbReference type="PANTHER" id="PTHR30349">
    <property type="entry name" value="PHAGE INTEGRASE-RELATED"/>
    <property type="match status" value="1"/>
</dbReference>
<dbReference type="Proteomes" id="UP000243719">
    <property type="component" value="Unassembled WGS sequence"/>
</dbReference>